<evidence type="ECO:0000313" key="1">
    <source>
        <dbReference type="EMBL" id="MCC2190270.1"/>
    </source>
</evidence>
<evidence type="ECO:0000313" key="2">
    <source>
        <dbReference type="Proteomes" id="UP001197875"/>
    </source>
</evidence>
<dbReference type="Proteomes" id="UP001197875">
    <property type="component" value="Unassembled WGS sequence"/>
</dbReference>
<sequence length="68" mass="7664">MSFTLKDAAAYRVKGASKATLGFDVMDYGQETYEFGNTSQDARHFDKYVLKVLEEKAETLSELFNQAS</sequence>
<protein>
    <submittedName>
        <fullName evidence="1">Uncharacterized protein</fullName>
    </submittedName>
</protein>
<name>A0AAE3DTN7_9FIRM</name>
<reference evidence="1 2" key="1">
    <citation type="submission" date="2021-10" db="EMBL/GenBank/DDBJ databases">
        <title>Anaerobic single-cell dispensing facilitates the cultivation of human gut bacteria.</title>
        <authorList>
            <person name="Afrizal A."/>
        </authorList>
    </citation>
    <scope>NUCLEOTIDE SEQUENCE [LARGE SCALE GENOMIC DNA]</scope>
    <source>
        <strain evidence="1 2">CLA-AA-H277</strain>
    </source>
</reference>
<comment type="caution">
    <text evidence="1">The sequence shown here is derived from an EMBL/GenBank/DDBJ whole genome shotgun (WGS) entry which is preliminary data.</text>
</comment>
<proteinExistence type="predicted"/>
<dbReference type="EMBL" id="JAJEPR010000017">
    <property type="protein sequence ID" value="MCC2190270.1"/>
    <property type="molecule type" value="Genomic_DNA"/>
</dbReference>
<dbReference type="Gene3D" id="3.40.50.1820">
    <property type="entry name" value="alpha/beta hydrolase"/>
    <property type="match status" value="1"/>
</dbReference>
<dbReference type="AlphaFoldDB" id="A0AAE3DTN7"/>
<keyword evidence="2" id="KW-1185">Reference proteome</keyword>
<accession>A0AAE3DTN7</accession>
<gene>
    <name evidence="1" type="ORF">LKD71_10710</name>
</gene>
<organism evidence="1 2">
    <name type="scientific">Fusicatenibacter faecihominis</name>
    <dbReference type="NCBI Taxonomy" id="2881276"/>
    <lineage>
        <taxon>Bacteria</taxon>
        <taxon>Bacillati</taxon>
        <taxon>Bacillota</taxon>
        <taxon>Clostridia</taxon>
        <taxon>Lachnospirales</taxon>
        <taxon>Lachnospiraceae</taxon>
        <taxon>Fusicatenibacter</taxon>
    </lineage>
</organism>
<dbReference type="RefSeq" id="WP_178047342.1">
    <property type="nucleotide sequence ID" value="NZ_JAJEPR010000017.1"/>
</dbReference>
<dbReference type="InterPro" id="IPR029058">
    <property type="entry name" value="AB_hydrolase_fold"/>
</dbReference>